<feature type="domain" description="ABC transporter" evidence="5">
    <location>
        <begin position="476"/>
        <end position="693"/>
    </location>
</feature>
<dbReference type="InterPro" id="IPR018997">
    <property type="entry name" value="PUB_domain"/>
</dbReference>
<dbReference type="Gene3D" id="1.20.58.2190">
    <property type="match status" value="1"/>
</dbReference>
<accession>A0A1V9YE91</accession>
<keyword evidence="4" id="KW-0175">Coiled coil</keyword>
<keyword evidence="2" id="KW-0547">Nucleotide-binding</keyword>
<dbReference type="InterPro" id="IPR013536">
    <property type="entry name" value="WLM_dom"/>
</dbReference>
<evidence type="ECO:0000313" key="8">
    <source>
        <dbReference type="Proteomes" id="UP000243217"/>
    </source>
</evidence>
<comment type="caution">
    <text evidence="7">The sequence shown here is derived from an EMBL/GenBank/DDBJ whole genome shotgun (WGS) entry which is preliminary data.</text>
</comment>
<evidence type="ECO:0000256" key="3">
    <source>
        <dbReference type="ARBA" id="ARBA00022840"/>
    </source>
</evidence>
<dbReference type="Gene3D" id="3.40.50.300">
    <property type="entry name" value="P-loop containing nucleotide triphosphate hydrolases"/>
    <property type="match status" value="2"/>
</dbReference>
<dbReference type="SUPFAM" id="SSF143503">
    <property type="entry name" value="PUG domain-like"/>
    <property type="match status" value="1"/>
</dbReference>
<dbReference type="InterPro" id="IPR036339">
    <property type="entry name" value="PUB-like_dom_sf"/>
</dbReference>
<dbReference type="SMART" id="SM00580">
    <property type="entry name" value="PUG"/>
    <property type="match status" value="1"/>
</dbReference>
<protein>
    <submittedName>
        <fullName evidence="7">Uncharacterized protein</fullName>
    </submittedName>
</protein>
<feature type="domain" description="WLM" evidence="6">
    <location>
        <begin position="761"/>
        <end position="938"/>
    </location>
</feature>
<evidence type="ECO:0000313" key="7">
    <source>
        <dbReference type="EMBL" id="OQR84045.1"/>
    </source>
</evidence>
<evidence type="ECO:0000256" key="2">
    <source>
        <dbReference type="ARBA" id="ARBA00022741"/>
    </source>
</evidence>
<keyword evidence="3" id="KW-0067">ATP-binding</keyword>
<evidence type="ECO:0000256" key="4">
    <source>
        <dbReference type="SAM" id="Coils"/>
    </source>
</evidence>
<keyword evidence="8" id="KW-1185">Reference proteome</keyword>
<dbReference type="InterPro" id="IPR003593">
    <property type="entry name" value="AAA+_ATPase"/>
</dbReference>
<dbReference type="STRING" id="74557.A0A1V9YE91"/>
<dbReference type="Pfam" id="PF08325">
    <property type="entry name" value="WLM"/>
    <property type="match status" value="1"/>
</dbReference>
<keyword evidence="1" id="KW-0677">Repeat</keyword>
<dbReference type="SUPFAM" id="SSF52540">
    <property type="entry name" value="P-loop containing nucleoside triphosphate hydrolases"/>
    <property type="match status" value="2"/>
</dbReference>
<dbReference type="Proteomes" id="UP000243217">
    <property type="component" value="Unassembled WGS sequence"/>
</dbReference>
<organism evidence="7 8">
    <name type="scientific">Thraustotheca clavata</name>
    <dbReference type="NCBI Taxonomy" id="74557"/>
    <lineage>
        <taxon>Eukaryota</taxon>
        <taxon>Sar</taxon>
        <taxon>Stramenopiles</taxon>
        <taxon>Oomycota</taxon>
        <taxon>Saprolegniomycetes</taxon>
        <taxon>Saprolegniales</taxon>
        <taxon>Achlyaceae</taxon>
        <taxon>Thraustotheca</taxon>
    </lineage>
</organism>
<dbReference type="InterPro" id="IPR027417">
    <property type="entry name" value="P-loop_NTPase"/>
</dbReference>
<proteinExistence type="predicted"/>
<feature type="coiled-coil region" evidence="4">
    <location>
        <begin position="203"/>
        <end position="230"/>
    </location>
</feature>
<gene>
    <name evidence="7" type="ORF">THRCLA_10868</name>
</gene>
<dbReference type="OrthoDB" id="2110130at2759"/>
<dbReference type="InterPro" id="IPR050611">
    <property type="entry name" value="ABCF"/>
</dbReference>
<dbReference type="InterPro" id="IPR003439">
    <property type="entry name" value="ABC_transporter-like_ATP-bd"/>
</dbReference>
<dbReference type="Pfam" id="PF09409">
    <property type="entry name" value="PUB"/>
    <property type="match status" value="1"/>
</dbReference>
<dbReference type="EMBL" id="JNBS01004109">
    <property type="protein sequence ID" value="OQR84045.1"/>
    <property type="molecule type" value="Genomic_DNA"/>
</dbReference>
<feature type="domain" description="ABC transporter" evidence="5">
    <location>
        <begin position="56"/>
        <end position="373"/>
    </location>
</feature>
<dbReference type="PROSITE" id="PS51397">
    <property type="entry name" value="WLM"/>
    <property type="match status" value="1"/>
</dbReference>
<reference evidence="7 8" key="1">
    <citation type="journal article" date="2014" name="Genome Biol. Evol.">
        <title>The secreted proteins of Achlya hypogyna and Thraustotheca clavata identify the ancestral oomycete secretome and reveal gene acquisitions by horizontal gene transfer.</title>
        <authorList>
            <person name="Misner I."/>
            <person name="Blouin N."/>
            <person name="Leonard G."/>
            <person name="Richards T.A."/>
            <person name="Lane C.E."/>
        </authorList>
    </citation>
    <scope>NUCLEOTIDE SEQUENCE [LARGE SCALE GENOMIC DNA]</scope>
    <source>
        <strain evidence="7 8">ATCC 34112</strain>
    </source>
</reference>
<evidence type="ECO:0000259" key="5">
    <source>
        <dbReference type="PROSITE" id="PS50893"/>
    </source>
</evidence>
<name>A0A1V9YE91_9STRA</name>
<dbReference type="PROSITE" id="PS50893">
    <property type="entry name" value="ABC_TRANSPORTER_2"/>
    <property type="match status" value="2"/>
</dbReference>
<dbReference type="GO" id="GO:0005524">
    <property type="term" value="F:ATP binding"/>
    <property type="evidence" value="ECO:0007669"/>
    <property type="project" value="UniProtKB-KW"/>
</dbReference>
<dbReference type="AlphaFoldDB" id="A0A1V9YE91"/>
<dbReference type="Pfam" id="PF00005">
    <property type="entry name" value="ABC_tran"/>
    <property type="match status" value="2"/>
</dbReference>
<dbReference type="PANTHER" id="PTHR19211">
    <property type="entry name" value="ATP-BINDING TRANSPORT PROTEIN-RELATED"/>
    <property type="match status" value="1"/>
</dbReference>
<dbReference type="SMART" id="SM00382">
    <property type="entry name" value="AAA"/>
    <property type="match status" value="2"/>
</dbReference>
<dbReference type="GO" id="GO:0016887">
    <property type="term" value="F:ATP hydrolysis activity"/>
    <property type="evidence" value="ECO:0007669"/>
    <property type="project" value="InterPro"/>
</dbReference>
<evidence type="ECO:0000256" key="1">
    <source>
        <dbReference type="ARBA" id="ARBA00022737"/>
    </source>
</evidence>
<evidence type="ECO:0000259" key="6">
    <source>
        <dbReference type="PROSITE" id="PS51397"/>
    </source>
</evidence>
<sequence>MVNCCVSFCKMPPRKHSRKVPKAKTEVPTFVGTQITATSQTDRFFLQTIEDQNLNIHLYQVGLAIGKRDLLVDAELKLEHGVHYGLVGRNGTGKSTLLQALGDGLYEGISSAIQVMYVNQLFHLDLAEGDTQVSVLDVVMAADKLRLDRQRRIDVLEAALEGQHVHKTLVELHRLDTELALSKMIRVATKRSGLRGLTARNKVVALEAELKRVNEQLDAMTGTEEDKEEEILYAQELLDALYSDLDLSSEAKAREILVGIGLKTQEQQDQPFAQLSGGWKMRVFLGQIQFIRPHLLLLDEPTNHLDLPRINWLSHFINEQLGDMTIVTVSHDRSFLNAVTDSIIVFKTNLTLGYFQGDYDTFMETVTDKELFNARLNEKIQAKTDKLNAQVSQMTVQAKKSGDDKRLAAAASKKKKLLSVGNEKNAKGHRFKINRDRAGYFTTEDGLRGGAESLLIDMHEPENWTLPQPLDVPSATTILSVEKLNFGYDRPLLKNISFNVHPGERVVLLGCNGTGKSTLIELLQSRLTPQSGSVKLTPLARMGALTQNFVEQLKDESKTPLQLLGAETEDLGRRHLARFGLRGAFVSDAPCHTLSGGQAIRLALGLITYPTSPQLLILDEPTNHLDMSSIEALIEAVKGFQGAVLLISHDVSFLHAINPDSVLWLTKRGEVKPIEHVDDFLTALLNVSVDQLRLIVRGKVLGNDTILDSNRDHNAVALVGPSQDEIIMMNQQQARAKQEEEIRANRRVVSIAEKNQVATARELAALEYRFHDIQTLPNLPDEEKARAILTSLAHDKGILHVMTKHKWSVGVLAEMFPDGKVGVDPVCVLGLNENKGQRIQLRLRTDDLQGFRKYLTIKKVLYHELTHNDIGDHNNEFYQLMRQVENECSSIPGTTTSITISTTTTSTEQAHGNVLGGHISYTSDARLFRAQKALERLENASPPPLQLPQAQAHREPVNHSVQNTNTNPIQSQPQPQTQLKSIENKTENMTPRVLQSAQPTKTKVDDYQQLPELSVDTTHLSEREQHIVTAAQTLRTYLNHELIVRQQSVLNTLKTILSNILQNPDNNMYRRLKKTNKRLARDVVGLPPALEMMNHIGFADEVPDLTHLTLLRDDMGLVWLGKSIIDMLLTCDKQ</sequence>
<dbReference type="PANTHER" id="PTHR19211:SF14">
    <property type="entry name" value="ATP-BINDING CASSETTE SUB-FAMILY F MEMBER 1"/>
    <property type="match status" value="1"/>
</dbReference>
<dbReference type="CDD" id="cd03221">
    <property type="entry name" value="ABCF_EF-3"/>
    <property type="match status" value="1"/>
</dbReference>